<name>A0A8J6B3P7_9EUKA</name>
<sequence>MAYEMKAAMQRNKALREQTAKLEFETQQMAASLMILKQQMRVTKSKRPNSGTFWKSDRPGGSVTAPKAPKAQTFRSMSPAPQPNTLPRPAATKPRSPPHMVPTATRQPPRQPPPAMVSTGVDAGVGDDERLPLSPAGPPVTMAVGPDEPTMAVTEMGVGERETKGLARPAASYFDQLMSAAILKKLKEE</sequence>
<evidence type="ECO:0000256" key="1">
    <source>
        <dbReference type="SAM" id="MobiDB-lite"/>
    </source>
</evidence>
<evidence type="ECO:0000313" key="3">
    <source>
        <dbReference type="Proteomes" id="UP000717585"/>
    </source>
</evidence>
<protein>
    <submittedName>
        <fullName evidence="2">Uncharacterized protein</fullName>
    </submittedName>
</protein>
<keyword evidence="3" id="KW-1185">Reference proteome</keyword>
<reference evidence="2" key="1">
    <citation type="submission" date="2021-05" db="EMBL/GenBank/DDBJ databases">
        <title>A free-living protist that lacks canonical eukaryotic 1 DNA replication and segregation systems.</title>
        <authorList>
            <person name="Salas-Leiva D.E."/>
            <person name="Tromer E.C."/>
            <person name="Curtis B.A."/>
            <person name="Jerlstrom-Hultqvist J."/>
            <person name="Kolisko M."/>
            <person name="Yi Z."/>
            <person name="Salas-Leiva J.S."/>
            <person name="Gallot-Lavallee L."/>
            <person name="Kops G.J.P.L."/>
            <person name="Archibald J.M."/>
            <person name="Simpson A.G.B."/>
            <person name="Roger A.J."/>
        </authorList>
    </citation>
    <scope>NUCLEOTIDE SEQUENCE</scope>
    <source>
        <strain evidence="2">BICM</strain>
    </source>
</reference>
<dbReference type="EMBL" id="JAHDYR010000038">
    <property type="protein sequence ID" value="KAG9392282.1"/>
    <property type="molecule type" value="Genomic_DNA"/>
</dbReference>
<organism evidence="2 3">
    <name type="scientific">Carpediemonas membranifera</name>
    <dbReference type="NCBI Taxonomy" id="201153"/>
    <lineage>
        <taxon>Eukaryota</taxon>
        <taxon>Metamonada</taxon>
        <taxon>Carpediemonas-like organisms</taxon>
        <taxon>Carpediemonas</taxon>
    </lineage>
</organism>
<accession>A0A8J6B3P7</accession>
<dbReference type="Proteomes" id="UP000717585">
    <property type="component" value="Unassembled WGS sequence"/>
</dbReference>
<feature type="region of interest" description="Disordered" evidence="1">
    <location>
        <begin position="41"/>
        <end position="147"/>
    </location>
</feature>
<dbReference type="AlphaFoldDB" id="A0A8J6B3P7"/>
<comment type="caution">
    <text evidence="2">The sequence shown here is derived from an EMBL/GenBank/DDBJ whole genome shotgun (WGS) entry which is preliminary data.</text>
</comment>
<proteinExistence type="predicted"/>
<gene>
    <name evidence="2" type="ORF">J8273_5271</name>
</gene>
<evidence type="ECO:0000313" key="2">
    <source>
        <dbReference type="EMBL" id="KAG9392282.1"/>
    </source>
</evidence>